<dbReference type="PANTHER" id="PTHR30469:SF15">
    <property type="entry name" value="HLYD FAMILY OF SECRETION PROTEINS"/>
    <property type="match status" value="1"/>
</dbReference>
<feature type="transmembrane region" description="Helical" evidence="4">
    <location>
        <begin position="28"/>
        <end position="49"/>
    </location>
</feature>
<keyword evidence="4" id="KW-0812">Transmembrane</keyword>
<dbReference type="GO" id="GO:1990281">
    <property type="term" value="C:efflux pump complex"/>
    <property type="evidence" value="ECO:0007669"/>
    <property type="project" value="TreeGrafter"/>
</dbReference>
<dbReference type="Gene3D" id="2.40.420.20">
    <property type="match status" value="1"/>
</dbReference>
<dbReference type="InterPro" id="IPR006143">
    <property type="entry name" value="RND_pump_MFP"/>
</dbReference>
<keyword evidence="2" id="KW-0175">Coiled coil</keyword>
<evidence type="ECO:0000256" key="4">
    <source>
        <dbReference type="SAM" id="Phobius"/>
    </source>
</evidence>
<evidence type="ECO:0000313" key="7">
    <source>
        <dbReference type="Proteomes" id="UP000000925"/>
    </source>
</evidence>
<dbReference type="SUPFAM" id="SSF111369">
    <property type="entry name" value="HlyD-like secretion proteins"/>
    <property type="match status" value="1"/>
</dbReference>
<accession>D5EKX3</accession>
<evidence type="ECO:0000259" key="5">
    <source>
        <dbReference type="Pfam" id="PF25954"/>
    </source>
</evidence>
<keyword evidence="4" id="KW-0472">Membrane</keyword>
<sequence length="475" mass="51840">MVQTSDLYTSKGDSASPPSTSKRWRQRLVSLLPVGLLLAFCLLIVLLFGHRLVPAREVQLASVVTQRSQVATDTPTTVTAEQALNFDGQALFQASGWIEADPLPFHVAALNDGFVDTVHVLEGEQVIEGQLLARLVDDDAKLDLATAQAVHGKQTAALAEAQAVVRATDASLKRLALEIETSKARLEELKDEETRLHAVGPNAAPERELAQSRLRVLTQRSVILALESRRAEFEANLAARKAAVEGARQQLEVAKAEVARKQLALDRMEIRSPISGIIQKLFVSPGYKRMARMDDPESSTVAKIFSPDALQARIDVPLEEAAQLQIGQAVRLRSVYLQDQVFNARVTRIYGQADLQRNTLQAKVELLSPSKGLRPEMLCRAEFLASSSAGAAQQASSQGRVTVYVPSAAVFEDSGQYRVWTVDDSGKRITLQAVQIEANLRDGFHPVIEGLKPGARVVINPASDLQEGMRITHSN</sequence>
<keyword evidence="4" id="KW-1133">Transmembrane helix</keyword>
<dbReference type="EMBL" id="CP001998">
    <property type="protein sequence ID" value="ADE53075.1"/>
    <property type="molecule type" value="Genomic_DNA"/>
</dbReference>
<gene>
    <name evidence="6" type="ordered locus">Caka_0046</name>
</gene>
<dbReference type="KEGG" id="caa:Caka_0046"/>
<dbReference type="RefSeq" id="WP_013041801.1">
    <property type="nucleotide sequence ID" value="NC_014008.1"/>
</dbReference>
<feature type="coiled-coil region" evidence="2">
    <location>
        <begin position="237"/>
        <end position="271"/>
    </location>
</feature>
<evidence type="ECO:0000256" key="1">
    <source>
        <dbReference type="ARBA" id="ARBA00009477"/>
    </source>
</evidence>
<comment type="similarity">
    <text evidence="1">Belongs to the membrane fusion protein (MFP) (TC 8.A.1) family.</text>
</comment>
<dbReference type="GO" id="GO:0015562">
    <property type="term" value="F:efflux transmembrane transporter activity"/>
    <property type="evidence" value="ECO:0007669"/>
    <property type="project" value="TreeGrafter"/>
</dbReference>
<dbReference type="NCBIfam" id="TIGR01730">
    <property type="entry name" value="RND_mfp"/>
    <property type="match status" value="1"/>
</dbReference>
<dbReference type="Gene3D" id="2.40.50.100">
    <property type="match status" value="1"/>
</dbReference>
<feature type="domain" description="CusB-like beta-barrel" evidence="5">
    <location>
        <begin position="314"/>
        <end position="384"/>
    </location>
</feature>
<dbReference type="eggNOG" id="COG0845">
    <property type="taxonomic scope" value="Bacteria"/>
</dbReference>
<keyword evidence="7" id="KW-1185">Reference proteome</keyword>
<dbReference type="PANTHER" id="PTHR30469">
    <property type="entry name" value="MULTIDRUG RESISTANCE PROTEIN MDTA"/>
    <property type="match status" value="1"/>
</dbReference>
<feature type="region of interest" description="Disordered" evidence="3">
    <location>
        <begin position="1"/>
        <end position="21"/>
    </location>
</feature>
<dbReference type="STRING" id="583355.Caka_0046"/>
<dbReference type="Pfam" id="PF25954">
    <property type="entry name" value="Beta-barrel_RND_2"/>
    <property type="match status" value="1"/>
</dbReference>
<protein>
    <submittedName>
        <fullName evidence="6">Efflux transporter, RND family, MFP subunit</fullName>
    </submittedName>
</protein>
<organism evidence="6 7">
    <name type="scientific">Coraliomargarita akajimensis (strain DSM 45221 / IAM 15411 / JCM 23193 / KCTC 12865 / 04OKA010-24)</name>
    <dbReference type="NCBI Taxonomy" id="583355"/>
    <lineage>
        <taxon>Bacteria</taxon>
        <taxon>Pseudomonadati</taxon>
        <taxon>Verrucomicrobiota</taxon>
        <taxon>Opitutia</taxon>
        <taxon>Puniceicoccales</taxon>
        <taxon>Coraliomargaritaceae</taxon>
        <taxon>Coraliomargarita</taxon>
    </lineage>
</organism>
<dbReference type="HOGENOM" id="CLU_524662_0_0_0"/>
<evidence type="ECO:0000256" key="3">
    <source>
        <dbReference type="SAM" id="MobiDB-lite"/>
    </source>
</evidence>
<dbReference type="InterPro" id="IPR058792">
    <property type="entry name" value="Beta-barrel_RND_2"/>
</dbReference>
<evidence type="ECO:0000256" key="2">
    <source>
        <dbReference type="SAM" id="Coils"/>
    </source>
</evidence>
<proteinExistence type="inferred from homology"/>
<name>D5EKX3_CORAD</name>
<evidence type="ECO:0000313" key="6">
    <source>
        <dbReference type="EMBL" id="ADE53075.1"/>
    </source>
</evidence>
<dbReference type="Proteomes" id="UP000000925">
    <property type="component" value="Chromosome"/>
</dbReference>
<reference evidence="6 7" key="1">
    <citation type="journal article" date="2010" name="Stand. Genomic Sci.">
        <title>Complete genome sequence of Coraliomargarita akajimensis type strain (04OKA010-24).</title>
        <authorList>
            <person name="Mavromatis K."/>
            <person name="Abt B."/>
            <person name="Brambilla E."/>
            <person name="Lapidus A."/>
            <person name="Copeland A."/>
            <person name="Deshpande S."/>
            <person name="Nolan M."/>
            <person name="Lucas S."/>
            <person name="Tice H."/>
            <person name="Cheng J.F."/>
            <person name="Han C."/>
            <person name="Detter J.C."/>
            <person name="Woyke T."/>
            <person name="Goodwin L."/>
            <person name="Pitluck S."/>
            <person name="Held B."/>
            <person name="Brettin T."/>
            <person name="Tapia R."/>
            <person name="Ivanova N."/>
            <person name="Mikhailova N."/>
            <person name="Pati A."/>
            <person name="Liolios K."/>
            <person name="Chen A."/>
            <person name="Palaniappan K."/>
            <person name="Land M."/>
            <person name="Hauser L."/>
            <person name="Chang Y.J."/>
            <person name="Jeffries C.D."/>
            <person name="Rohde M."/>
            <person name="Goker M."/>
            <person name="Bristow J."/>
            <person name="Eisen J.A."/>
            <person name="Markowitz V."/>
            <person name="Hugenholtz P."/>
            <person name="Klenk H.P."/>
            <person name="Kyrpides N.C."/>
        </authorList>
    </citation>
    <scope>NUCLEOTIDE SEQUENCE [LARGE SCALE GENOMIC DNA]</scope>
    <source>
        <strain evidence="7">DSM 45221 / IAM 15411 / JCM 23193 / KCTC 12865</strain>
    </source>
</reference>
<dbReference type="Gene3D" id="2.40.30.170">
    <property type="match status" value="1"/>
</dbReference>
<dbReference type="AlphaFoldDB" id="D5EKX3"/>